<dbReference type="InterPro" id="IPR056131">
    <property type="entry name" value="DUF7714"/>
</dbReference>
<gene>
    <name evidence="1" type="ORF">A3207_01305</name>
</gene>
<dbReference type="AlphaFoldDB" id="A0A8J8PIW6"/>
<name>A0A8J8PIW6_9ARCH</name>
<accession>A0A8J8PIW6</accession>
<organism evidence="1 2">
    <name type="scientific">Candidatus Methanomassiliicoccus intestinalis</name>
    <dbReference type="NCBI Taxonomy" id="1406512"/>
    <lineage>
        <taxon>Archaea</taxon>
        <taxon>Methanobacteriati</taxon>
        <taxon>Thermoplasmatota</taxon>
        <taxon>Thermoplasmata</taxon>
        <taxon>Methanomassiliicoccales</taxon>
        <taxon>Methanomassiliicoccaceae</taxon>
        <taxon>Methanomassiliicoccus</taxon>
    </lineage>
</organism>
<dbReference type="EMBL" id="LVVT01000001">
    <property type="protein sequence ID" value="TQS84699.1"/>
    <property type="molecule type" value="Genomic_DNA"/>
</dbReference>
<dbReference type="GeneID" id="41323282"/>
<dbReference type="Pfam" id="PF24830">
    <property type="entry name" value="DUF7714"/>
    <property type="match status" value="1"/>
</dbReference>
<proteinExistence type="predicted"/>
<evidence type="ECO:0000313" key="1">
    <source>
        <dbReference type="EMBL" id="TQS84699.1"/>
    </source>
</evidence>
<dbReference type="RefSeq" id="WP_020448751.1">
    <property type="nucleotide sequence ID" value="NZ_CAYAYE010000015.1"/>
</dbReference>
<comment type="caution">
    <text evidence="1">The sequence shown here is derived from an EMBL/GenBank/DDBJ whole genome shotgun (WGS) entry which is preliminary data.</text>
</comment>
<dbReference type="Proteomes" id="UP000752814">
    <property type="component" value="Unassembled WGS sequence"/>
</dbReference>
<reference evidence="1" key="1">
    <citation type="submission" date="2016-03" db="EMBL/GenBank/DDBJ databases">
        <authorList>
            <person name="Borrel G."/>
            <person name="Mccann A."/>
            <person name="O'Toole P.W."/>
        </authorList>
    </citation>
    <scope>NUCLEOTIDE SEQUENCE</scope>
    <source>
        <strain evidence="1">183</strain>
    </source>
</reference>
<dbReference type="OMA" id="FIARCCR"/>
<protein>
    <submittedName>
        <fullName evidence="1">Uncharacterized protein</fullName>
    </submittedName>
</protein>
<evidence type="ECO:0000313" key="2">
    <source>
        <dbReference type="Proteomes" id="UP000752814"/>
    </source>
</evidence>
<sequence length="286" mass="31947">MLPEHCKDVAVKEVSFDLTEENISNNIKGKCAYTRCEYYVLRNGNDTAVLSITKADGIELFRPIISHMIISMPEDTVYLKDEKINVINQPAMAEISQHYPDKTVVVEGEFGHVSFTAPGKPLRLNVLDVVPPYPSKLSSLVKTALDSGMIDLPIVAEYSDLDVNILAKAVNDDAVLFPCKASGIRSDKKDYYLDQLPEINEKCTLIGCELSEKIYHSIYNEDIERIEMCPRKLAPQDDQKRIVKCCKIKNGHKLDGNCVIVPWGATVKEVIDAINDLFLADSSHNS</sequence>